<dbReference type="EMBL" id="BMMM01000018">
    <property type="protein sequence ID" value="GGN86094.1"/>
    <property type="molecule type" value="Genomic_DNA"/>
</dbReference>
<dbReference type="AlphaFoldDB" id="A0A917YCG5"/>
<proteinExistence type="predicted"/>
<dbReference type="Proteomes" id="UP000600365">
    <property type="component" value="Unassembled WGS sequence"/>
</dbReference>
<gene>
    <name evidence="2" type="ORF">GCM10011579_077560</name>
</gene>
<reference evidence="2 3" key="1">
    <citation type="journal article" date="2014" name="Int. J. Syst. Evol. Microbiol.">
        <title>Complete genome sequence of Corynebacterium casei LMG S-19264T (=DSM 44701T), isolated from a smear-ripened cheese.</title>
        <authorList>
            <consortium name="US DOE Joint Genome Institute (JGI-PGF)"/>
            <person name="Walter F."/>
            <person name="Albersmeier A."/>
            <person name="Kalinowski J."/>
            <person name="Ruckert C."/>
        </authorList>
    </citation>
    <scope>NUCLEOTIDE SEQUENCE [LARGE SCALE GENOMIC DNA]</scope>
    <source>
        <strain evidence="2 3">CGMCC 4.7111</strain>
    </source>
</reference>
<organism evidence="2 3">
    <name type="scientific">Streptomyces albiflavescens</name>
    <dbReference type="NCBI Taxonomy" id="1623582"/>
    <lineage>
        <taxon>Bacteria</taxon>
        <taxon>Bacillati</taxon>
        <taxon>Actinomycetota</taxon>
        <taxon>Actinomycetes</taxon>
        <taxon>Kitasatosporales</taxon>
        <taxon>Streptomycetaceae</taxon>
        <taxon>Streptomyces</taxon>
    </lineage>
</organism>
<name>A0A917YCG5_9ACTN</name>
<sequence>MPDAPPKETRTLAPDSLSAEIRVCTAELPMAYVPFHFGVQSLPSEITKARLYVVGEPVESVSDAVVALTYGAYEVVDEDSLSEGAALVRGVCAGAASDASSPPEEHPAQARATR</sequence>
<keyword evidence="3" id="KW-1185">Reference proteome</keyword>
<feature type="region of interest" description="Disordered" evidence="1">
    <location>
        <begin position="94"/>
        <end position="114"/>
    </location>
</feature>
<evidence type="ECO:0000313" key="3">
    <source>
        <dbReference type="Proteomes" id="UP000600365"/>
    </source>
</evidence>
<accession>A0A917YCG5</accession>
<evidence type="ECO:0000256" key="1">
    <source>
        <dbReference type="SAM" id="MobiDB-lite"/>
    </source>
</evidence>
<comment type="caution">
    <text evidence="2">The sequence shown here is derived from an EMBL/GenBank/DDBJ whole genome shotgun (WGS) entry which is preliminary data.</text>
</comment>
<evidence type="ECO:0000313" key="2">
    <source>
        <dbReference type="EMBL" id="GGN86094.1"/>
    </source>
</evidence>
<protein>
    <submittedName>
        <fullName evidence="2">Uncharacterized protein</fullName>
    </submittedName>
</protein>